<reference evidence="1 2" key="1">
    <citation type="submission" date="2019-07" db="EMBL/GenBank/DDBJ databases">
        <title>Whole genome shotgun sequence of Meiothermus hypogaeus NBRC 106114.</title>
        <authorList>
            <person name="Hosoyama A."/>
            <person name="Uohara A."/>
            <person name="Ohji S."/>
            <person name="Ichikawa N."/>
        </authorList>
    </citation>
    <scope>NUCLEOTIDE SEQUENCE [LARGE SCALE GENOMIC DNA]</scope>
    <source>
        <strain evidence="1 2">NBRC 106114</strain>
    </source>
</reference>
<accession>A0A511QXD9</accession>
<dbReference type="OrthoDB" id="9760250at2"/>
<sequence length="277" mass="31686">MRWLLLGLLVVGWAVASQPPAGRWVRVGESAHFRYYELADYQNTPRALSRAQVSIALLRLEVFWELVAPQWNYPPEAKIAYYRFASADDLARLTGRRFNDRALSGQGIVLSIHASDPYELAQVLTEQTSPHRIADFWLEGIARYYAWPWMYCPEDNCACAYQARLGGWNQRSVHYWAQADLRKGVLPRLEELVYTNLLFERLPTATAYPAAGSFVAFLLEVLPAQLPQFRQFLTLAASARSQAELLAAFQQVFGLSLSTAEVRWHRFLEGWNEGDLR</sequence>
<dbReference type="RefSeq" id="WP_147075211.1">
    <property type="nucleotide sequence ID" value="NZ_BJXL01000002.1"/>
</dbReference>
<dbReference type="AlphaFoldDB" id="A0A511QXD9"/>
<evidence type="ECO:0000313" key="2">
    <source>
        <dbReference type="Proteomes" id="UP000321197"/>
    </source>
</evidence>
<comment type="caution">
    <text evidence="1">The sequence shown here is derived from an EMBL/GenBank/DDBJ whole genome shotgun (WGS) entry which is preliminary data.</text>
</comment>
<dbReference type="Proteomes" id="UP000321197">
    <property type="component" value="Unassembled WGS sequence"/>
</dbReference>
<dbReference type="EMBL" id="BJXL01000002">
    <property type="protein sequence ID" value="GEM82041.1"/>
    <property type="molecule type" value="Genomic_DNA"/>
</dbReference>
<gene>
    <name evidence="1" type="ORF">MHY01S_02070</name>
</gene>
<name>A0A511QXD9_9DEIN</name>
<evidence type="ECO:0000313" key="1">
    <source>
        <dbReference type="EMBL" id="GEM82041.1"/>
    </source>
</evidence>
<organism evidence="1 2">
    <name type="scientific">Meiothermus hypogaeus NBRC 106114</name>
    <dbReference type="NCBI Taxonomy" id="1227553"/>
    <lineage>
        <taxon>Bacteria</taxon>
        <taxon>Thermotogati</taxon>
        <taxon>Deinococcota</taxon>
        <taxon>Deinococci</taxon>
        <taxon>Thermales</taxon>
        <taxon>Thermaceae</taxon>
        <taxon>Meiothermus</taxon>
    </lineage>
</organism>
<proteinExistence type="predicted"/>
<protein>
    <submittedName>
        <fullName evidence="1">Uncharacterized protein</fullName>
    </submittedName>
</protein>